<gene>
    <name evidence="2" type="ORF">Tci_008259</name>
</gene>
<proteinExistence type="predicted"/>
<accession>A0A6L2JH14</accession>
<dbReference type="EMBL" id="BKCJ010000792">
    <property type="protein sequence ID" value="GEU36281.1"/>
    <property type="molecule type" value="Genomic_DNA"/>
</dbReference>
<protein>
    <submittedName>
        <fullName evidence="2">Uncharacterized protein</fullName>
    </submittedName>
</protein>
<reference evidence="2" key="1">
    <citation type="journal article" date="2019" name="Sci. Rep.">
        <title>Draft genome of Tanacetum cinerariifolium, the natural source of mosquito coil.</title>
        <authorList>
            <person name="Yamashiro T."/>
            <person name="Shiraishi A."/>
            <person name="Satake H."/>
            <person name="Nakayama K."/>
        </authorList>
    </citation>
    <scope>NUCLEOTIDE SEQUENCE</scope>
</reference>
<organism evidence="2">
    <name type="scientific">Tanacetum cinerariifolium</name>
    <name type="common">Dalmatian daisy</name>
    <name type="synonym">Chrysanthemum cinerariifolium</name>
    <dbReference type="NCBI Taxonomy" id="118510"/>
    <lineage>
        <taxon>Eukaryota</taxon>
        <taxon>Viridiplantae</taxon>
        <taxon>Streptophyta</taxon>
        <taxon>Embryophyta</taxon>
        <taxon>Tracheophyta</taxon>
        <taxon>Spermatophyta</taxon>
        <taxon>Magnoliopsida</taxon>
        <taxon>eudicotyledons</taxon>
        <taxon>Gunneridae</taxon>
        <taxon>Pentapetalae</taxon>
        <taxon>asterids</taxon>
        <taxon>campanulids</taxon>
        <taxon>Asterales</taxon>
        <taxon>Asteraceae</taxon>
        <taxon>Asteroideae</taxon>
        <taxon>Anthemideae</taxon>
        <taxon>Anthemidinae</taxon>
        <taxon>Tanacetum</taxon>
    </lineage>
</organism>
<evidence type="ECO:0000256" key="1">
    <source>
        <dbReference type="SAM" id="MobiDB-lite"/>
    </source>
</evidence>
<dbReference type="AlphaFoldDB" id="A0A6L2JH14"/>
<name>A0A6L2JH14_TANCI</name>
<comment type="caution">
    <text evidence="2">The sequence shown here is derived from an EMBL/GenBank/DDBJ whole genome shotgun (WGS) entry which is preliminary data.</text>
</comment>
<feature type="region of interest" description="Disordered" evidence="1">
    <location>
        <begin position="83"/>
        <end position="113"/>
    </location>
</feature>
<evidence type="ECO:0000313" key="2">
    <source>
        <dbReference type="EMBL" id="GEU36281.1"/>
    </source>
</evidence>
<feature type="compositionally biased region" description="Basic and acidic residues" evidence="1">
    <location>
        <begin position="90"/>
        <end position="113"/>
    </location>
</feature>
<sequence>MEDQTFKERIIQHMNSNEQCIVERANHEQELQKRLNERKLQIQGYTFQEVKALDAILEDNAKKRCIVSLRQLHSHLKCLSQNDLQGSRTDGTESKEQDTCSRSRNNAHADDADIRPIYDEEPMTEISLTNMNANKLLMSVQGFKEFSTGEQVMISDHNSLERGIHDHGNEPFSLKLVPKVVPLADSYIMTRVGITVPPSHFNAEVNM</sequence>